<accession>A0A0A9HQA7</accession>
<dbReference type="AlphaFoldDB" id="A0A0A9HQA7"/>
<proteinExistence type="predicted"/>
<protein>
    <submittedName>
        <fullName evidence="1">Uncharacterized protein</fullName>
    </submittedName>
</protein>
<reference evidence="1" key="2">
    <citation type="journal article" date="2015" name="Data Brief">
        <title>Shoot transcriptome of the giant reed, Arundo donax.</title>
        <authorList>
            <person name="Barrero R.A."/>
            <person name="Guerrero F.D."/>
            <person name="Moolhuijzen P."/>
            <person name="Goolsby J.A."/>
            <person name="Tidwell J."/>
            <person name="Bellgard S.E."/>
            <person name="Bellgard M.I."/>
        </authorList>
    </citation>
    <scope>NUCLEOTIDE SEQUENCE</scope>
    <source>
        <tissue evidence="1">Shoot tissue taken approximately 20 cm above the soil surface</tissue>
    </source>
</reference>
<evidence type="ECO:0000313" key="1">
    <source>
        <dbReference type="EMBL" id="JAE37061.1"/>
    </source>
</evidence>
<dbReference type="EMBL" id="GBRH01160835">
    <property type="protein sequence ID" value="JAE37061.1"/>
    <property type="molecule type" value="Transcribed_RNA"/>
</dbReference>
<reference evidence="1" key="1">
    <citation type="submission" date="2014-09" db="EMBL/GenBank/DDBJ databases">
        <authorList>
            <person name="Magalhaes I.L.F."/>
            <person name="Oliveira U."/>
            <person name="Santos F.R."/>
            <person name="Vidigal T.H.D.A."/>
            <person name="Brescovit A.D."/>
            <person name="Santos A.J."/>
        </authorList>
    </citation>
    <scope>NUCLEOTIDE SEQUENCE</scope>
    <source>
        <tissue evidence="1">Shoot tissue taken approximately 20 cm above the soil surface</tissue>
    </source>
</reference>
<sequence>MWRWIRGEAPRRLRVRAGDLADRLLHVSTPQSWTSLAERFGMVVHARWCE</sequence>
<name>A0A0A9HQA7_ARUDO</name>
<organism evidence="1">
    <name type="scientific">Arundo donax</name>
    <name type="common">Giant reed</name>
    <name type="synonym">Donax arundinaceus</name>
    <dbReference type="NCBI Taxonomy" id="35708"/>
    <lineage>
        <taxon>Eukaryota</taxon>
        <taxon>Viridiplantae</taxon>
        <taxon>Streptophyta</taxon>
        <taxon>Embryophyta</taxon>
        <taxon>Tracheophyta</taxon>
        <taxon>Spermatophyta</taxon>
        <taxon>Magnoliopsida</taxon>
        <taxon>Liliopsida</taxon>
        <taxon>Poales</taxon>
        <taxon>Poaceae</taxon>
        <taxon>PACMAD clade</taxon>
        <taxon>Arundinoideae</taxon>
        <taxon>Arundineae</taxon>
        <taxon>Arundo</taxon>
    </lineage>
</organism>